<protein>
    <submittedName>
        <fullName evidence="2">Uncharacterized protein</fullName>
    </submittedName>
</protein>
<dbReference type="Proteomes" id="UP000237000">
    <property type="component" value="Unassembled WGS sequence"/>
</dbReference>
<evidence type="ECO:0000256" key="1">
    <source>
        <dbReference type="SAM" id="MobiDB-lite"/>
    </source>
</evidence>
<keyword evidence="3" id="KW-1185">Reference proteome</keyword>
<comment type="caution">
    <text evidence="2">The sequence shown here is derived from an EMBL/GenBank/DDBJ whole genome shotgun (WGS) entry which is preliminary data.</text>
</comment>
<gene>
    <name evidence="2" type="ORF">TorRG33x02_236600</name>
</gene>
<dbReference type="InParanoid" id="A0A2P5E0V1"/>
<feature type="region of interest" description="Disordered" evidence="1">
    <location>
        <begin position="1"/>
        <end position="33"/>
    </location>
</feature>
<proteinExistence type="predicted"/>
<accession>A0A2P5E0V1</accession>
<feature type="compositionally biased region" description="Basic residues" evidence="1">
    <location>
        <begin position="60"/>
        <end position="69"/>
    </location>
</feature>
<organism evidence="2 3">
    <name type="scientific">Trema orientale</name>
    <name type="common">Charcoal tree</name>
    <name type="synonym">Celtis orientalis</name>
    <dbReference type="NCBI Taxonomy" id="63057"/>
    <lineage>
        <taxon>Eukaryota</taxon>
        <taxon>Viridiplantae</taxon>
        <taxon>Streptophyta</taxon>
        <taxon>Embryophyta</taxon>
        <taxon>Tracheophyta</taxon>
        <taxon>Spermatophyta</taxon>
        <taxon>Magnoliopsida</taxon>
        <taxon>eudicotyledons</taxon>
        <taxon>Gunneridae</taxon>
        <taxon>Pentapetalae</taxon>
        <taxon>rosids</taxon>
        <taxon>fabids</taxon>
        <taxon>Rosales</taxon>
        <taxon>Cannabaceae</taxon>
        <taxon>Trema</taxon>
    </lineage>
</organism>
<name>A0A2P5E0V1_TREOI</name>
<reference evidence="3" key="1">
    <citation type="submission" date="2016-06" db="EMBL/GenBank/DDBJ databases">
        <title>Parallel loss of symbiosis genes in relatives of nitrogen-fixing non-legume Parasponia.</title>
        <authorList>
            <person name="Van Velzen R."/>
            <person name="Holmer R."/>
            <person name="Bu F."/>
            <person name="Rutten L."/>
            <person name="Van Zeijl A."/>
            <person name="Liu W."/>
            <person name="Santuari L."/>
            <person name="Cao Q."/>
            <person name="Sharma T."/>
            <person name="Shen D."/>
            <person name="Roswanjaya Y."/>
            <person name="Wardhani T."/>
            <person name="Kalhor M.S."/>
            <person name="Jansen J."/>
            <person name="Van den Hoogen J."/>
            <person name="Gungor B."/>
            <person name="Hartog M."/>
            <person name="Hontelez J."/>
            <person name="Verver J."/>
            <person name="Yang W.-C."/>
            <person name="Schijlen E."/>
            <person name="Repin R."/>
            <person name="Schilthuizen M."/>
            <person name="Schranz E."/>
            <person name="Heidstra R."/>
            <person name="Miyata K."/>
            <person name="Fedorova E."/>
            <person name="Kohlen W."/>
            <person name="Bisseling T."/>
            <person name="Smit S."/>
            <person name="Geurts R."/>
        </authorList>
    </citation>
    <scope>NUCLEOTIDE SEQUENCE [LARGE SCALE GENOMIC DNA]</scope>
    <source>
        <strain evidence="3">cv. RG33-2</strain>
    </source>
</reference>
<dbReference type="AlphaFoldDB" id="A0A2P5E0V1"/>
<evidence type="ECO:0000313" key="2">
    <source>
        <dbReference type="EMBL" id="PON79148.1"/>
    </source>
</evidence>
<feature type="region of interest" description="Disordered" evidence="1">
    <location>
        <begin position="46"/>
        <end position="69"/>
    </location>
</feature>
<evidence type="ECO:0000313" key="3">
    <source>
        <dbReference type="Proteomes" id="UP000237000"/>
    </source>
</evidence>
<sequence>MEDEGFCGGKDRSELRSAECGPGLKFGAPTPLRNVPQDLIGWVATTGRWSESPEPPRPYRLGRHHRTVE</sequence>
<dbReference type="EMBL" id="JXTC01000237">
    <property type="protein sequence ID" value="PON79148.1"/>
    <property type="molecule type" value="Genomic_DNA"/>
</dbReference>